<keyword evidence="1" id="KW-0732">Signal</keyword>
<dbReference type="STRING" id="188906.SAMN04488526_2489"/>
<dbReference type="SUPFAM" id="SSF50199">
    <property type="entry name" value="Staphylococcal nuclease"/>
    <property type="match status" value="1"/>
</dbReference>
<dbReference type="RefSeq" id="WP_092763165.1">
    <property type="nucleotide sequence ID" value="NZ_FNZQ01000004.1"/>
</dbReference>
<evidence type="ECO:0000313" key="3">
    <source>
        <dbReference type="EMBL" id="SEL33304.1"/>
    </source>
</evidence>
<dbReference type="OrthoDB" id="9805504at2"/>
<keyword evidence="4" id="KW-1185">Reference proteome</keyword>
<dbReference type="SMART" id="SM00318">
    <property type="entry name" value="SNc"/>
    <property type="match status" value="1"/>
</dbReference>
<organism evidence="3 4">
    <name type="scientific">Jannaschia helgolandensis</name>
    <dbReference type="NCBI Taxonomy" id="188906"/>
    <lineage>
        <taxon>Bacteria</taxon>
        <taxon>Pseudomonadati</taxon>
        <taxon>Pseudomonadota</taxon>
        <taxon>Alphaproteobacteria</taxon>
        <taxon>Rhodobacterales</taxon>
        <taxon>Roseobacteraceae</taxon>
        <taxon>Jannaschia</taxon>
    </lineage>
</organism>
<keyword evidence="3" id="KW-0255">Endonuclease</keyword>
<evidence type="ECO:0000313" key="4">
    <source>
        <dbReference type="Proteomes" id="UP000199283"/>
    </source>
</evidence>
<dbReference type="Gene3D" id="2.40.50.90">
    <property type="match status" value="1"/>
</dbReference>
<dbReference type="GO" id="GO:0004519">
    <property type="term" value="F:endonuclease activity"/>
    <property type="evidence" value="ECO:0007669"/>
    <property type="project" value="UniProtKB-KW"/>
</dbReference>
<dbReference type="InterPro" id="IPR016071">
    <property type="entry name" value="Staphylococal_nuclease_OB-fold"/>
</dbReference>
<name>A0A1H7PD22_9RHOB</name>
<dbReference type="Pfam" id="PF00565">
    <property type="entry name" value="SNase"/>
    <property type="match status" value="1"/>
</dbReference>
<keyword evidence="3" id="KW-0378">Hydrolase</keyword>
<dbReference type="Proteomes" id="UP000199283">
    <property type="component" value="Unassembled WGS sequence"/>
</dbReference>
<feature type="domain" description="TNase-like" evidence="2">
    <location>
        <begin position="25"/>
        <end position="141"/>
    </location>
</feature>
<reference evidence="3 4" key="1">
    <citation type="submission" date="2016-10" db="EMBL/GenBank/DDBJ databases">
        <authorList>
            <person name="de Groot N.N."/>
        </authorList>
    </citation>
    <scope>NUCLEOTIDE SEQUENCE [LARGE SCALE GENOMIC DNA]</scope>
    <source>
        <strain evidence="3 4">DSM 14858</strain>
    </source>
</reference>
<proteinExistence type="predicted"/>
<feature type="signal peptide" evidence="1">
    <location>
        <begin position="1"/>
        <end position="17"/>
    </location>
</feature>
<gene>
    <name evidence="3" type="ORF">SAMN04488526_2489</name>
</gene>
<evidence type="ECO:0000256" key="1">
    <source>
        <dbReference type="SAM" id="SignalP"/>
    </source>
</evidence>
<accession>A0A1H7PD22</accession>
<dbReference type="EMBL" id="FNZQ01000004">
    <property type="protein sequence ID" value="SEL33304.1"/>
    <property type="molecule type" value="Genomic_DNA"/>
</dbReference>
<keyword evidence="3" id="KW-0540">Nuclease</keyword>
<dbReference type="PROSITE" id="PS50830">
    <property type="entry name" value="TNASE_3"/>
    <property type="match status" value="1"/>
</dbReference>
<evidence type="ECO:0000259" key="2">
    <source>
        <dbReference type="PROSITE" id="PS50830"/>
    </source>
</evidence>
<sequence>MFRLCSFLVLLAAPALSAEFTGPIRVVDADTFDIGWRENIRLIGIDAAEDAQTCTNADGAVLACGQLASEAARALYQGRQATCRWDQTDRYGRPLAVCKVGGTDANAELVRLGIARVYRQDRTYFEEQKEAVLLSRGLWAYDMIDPAAYRAEQRAMRARANAPDGACTIKGNISGNGRIYHLPISPAYGSTRIDERRGERWFCTEDEARAAGWRPARF</sequence>
<dbReference type="AlphaFoldDB" id="A0A1H7PD22"/>
<dbReference type="InterPro" id="IPR035437">
    <property type="entry name" value="SNase_OB-fold_sf"/>
</dbReference>
<protein>
    <submittedName>
        <fullName evidence="3">Endonuclease YncB, thermonuclease family</fullName>
    </submittedName>
</protein>
<feature type="chain" id="PRO_5011599431" evidence="1">
    <location>
        <begin position="18"/>
        <end position="218"/>
    </location>
</feature>